<sequence>MRVSAATVLAFAATAIAQLADFDVVSNPGLGEKVPAGSTYTIRWQNSVAEYNGETIKIELLGGPSNITLGPIGEVATGVQNSQASFDWLVQPQSDHAVYGLRLSLEKNADVFQYSFPFTIAGSAKKEEPASPSGNVIKTESQAVNTATASSIKSGSTITAPAGAVQTLTAICLPCSASLAASGIVKQNSTTLARASASQPADVKPTEKPADVKPATAPSAAVAAPGTGAKNRTTTAVPAPNAAANAFQVSSLTILGVVAAVLAL</sequence>
<dbReference type="STRING" id="1081105.A0A167DNR0"/>
<feature type="region of interest" description="Disordered" evidence="2">
    <location>
        <begin position="194"/>
        <end position="234"/>
    </location>
</feature>
<evidence type="ECO:0000256" key="1">
    <source>
        <dbReference type="ARBA" id="ARBA00022729"/>
    </source>
</evidence>
<feature type="signal peptide" evidence="3">
    <location>
        <begin position="1"/>
        <end position="17"/>
    </location>
</feature>
<keyword evidence="1 3" id="KW-0732">Signal</keyword>
<reference evidence="5 6" key="1">
    <citation type="journal article" date="2016" name="Genome Biol. Evol.">
        <title>Divergent and convergent evolution of fungal pathogenicity.</title>
        <authorList>
            <person name="Shang Y."/>
            <person name="Xiao G."/>
            <person name="Zheng P."/>
            <person name="Cen K."/>
            <person name="Zhan S."/>
            <person name="Wang C."/>
        </authorList>
    </citation>
    <scope>NUCLEOTIDE SEQUENCE [LARGE SCALE GENOMIC DNA]</scope>
    <source>
        <strain evidence="5 6">RCEF 4871</strain>
    </source>
</reference>
<feature type="compositionally biased region" description="Low complexity" evidence="2">
    <location>
        <begin position="212"/>
        <end position="234"/>
    </location>
</feature>
<comment type="caution">
    <text evidence="5">The sequence shown here is derived from an EMBL/GenBank/DDBJ whole genome shotgun (WGS) entry which is preliminary data.</text>
</comment>
<dbReference type="AlphaFoldDB" id="A0A167DNR0"/>
<evidence type="ECO:0000256" key="2">
    <source>
        <dbReference type="SAM" id="MobiDB-lite"/>
    </source>
</evidence>
<protein>
    <submittedName>
        <fullName evidence="5">Cell wall beta-glucan synthesis</fullName>
    </submittedName>
</protein>
<evidence type="ECO:0000313" key="5">
    <source>
        <dbReference type="EMBL" id="OAA42646.1"/>
    </source>
</evidence>
<dbReference type="EMBL" id="AZHC01000013">
    <property type="protein sequence ID" value="OAA42646.1"/>
    <property type="molecule type" value="Genomic_DNA"/>
</dbReference>
<organism evidence="5 6">
    <name type="scientific">Metarhizium rileyi (strain RCEF 4871)</name>
    <name type="common">Nomuraea rileyi</name>
    <dbReference type="NCBI Taxonomy" id="1649241"/>
    <lineage>
        <taxon>Eukaryota</taxon>
        <taxon>Fungi</taxon>
        <taxon>Dikarya</taxon>
        <taxon>Ascomycota</taxon>
        <taxon>Pezizomycotina</taxon>
        <taxon>Sordariomycetes</taxon>
        <taxon>Hypocreomycetidae</taxon>
        <taxon>Hypocreales</taxon>
        <taxon>Clavicipitaceae</taxon>
        <taxon>Metarhizium</taxon>
    </lineage>
</organism>
<evidence type="ECO:0000259" key="4">
    <source>
        <dbReference type="Pfam" id="PF10342"/>
    </source>
</evidence>
<dbReference type="Pfam" id="PF10342">
    <property type="entry name" value="Kre9_KNH"/>
    <property type="match status" value="1"/>
</dbReference>
<evidence type="ECO:0000313" key="6">
    <source>
        <dbReference type="Proteomes" id="UP000243498"/>
    </source>
</evidence>
<dbReference type="OrthoDB" id="2260257at2759"/>
<name>A0A167DNR0_METRR</name>
<evidence type="ECO:0000256" key="3">
    <source>
        <dbReference type="SAM" id="SignalP"/>
    </source>
</evidence>
<proteinExistence type="predicted"/>
<keyword evidence="6" id="KW-1185">Reference proteome</keyword>
<dbReference type="PANTHER" id="PTHR40633:SF1">
    <property type="entry name" value="GPI ANCHORED SERINE-THREONINE RICH PROTEIN (AFU_ORTHOLOGUE AFUA_1G03630)"/>
    <property type="match status" value="1"/>
</dbReference>
<gene>
    <name evidence="5" type="ORF">NOR_04777</name>
</gene>
<accession>A0A167DNR0</accession>
<dbReference type="Proteomes" id="UP000243498">
    <property type="component" value="Unassembled WGS sequence"/>
</dbReference>
<dbReference type="OMA" id="CEIKWAP"/>
<dbReference type="InterPro" id="IPR052982">
    <property type="entry name" value="SRP1/TIP1-like"/>
</dbReference>
<feature type="chain" id="PRO_5007885262" evidence="3">
    <location>
        <begin position="18"/>
        <end position="264"/>
    </location>
</feature>
<feature type="domain" description="Yeast cell wall synthesis Kre9/Knh1-like N-terminal" evidence="4">
    <location>
        <begin position="27"/>
        <end position="120"/>
    </location>
</feature>
<dbReference type="InterPro" id="IPR018466">
    <property type="entry name" value="Kre9/Knh1-like_N"/>
</dbReference>
<dbReference type="PANTHER" id="PTHR40633">
    <property type="entry name" value="MATRIX PROTEIN, PUTATIVE (AFU_ORTHOLOGUE AFUA_8G05410)-RELATED"/>
    <property type="match status" value="1"/>
</dbReference>